<comment type="subunit">
    <text evidence="2 5">Homodecamer; pentamer of dimers.</text>
</comment>
<proteinExistence type="inferred from homology"/>
<comment type="catalytic activity">
    <reaction evidence="5">
        <text>(6R)-5,10-methylene-5,6,7,8-tetrahydrofolate + 3-methyl-2-oxobutanoate + H2O = 2-dehydropantoate + (6S)-5,6,7,8-tetrahydrofolate</text>
        <dbReference type="Rhea" id="RHEA:11824"/>
        <dbReference type="ChEBI" id="CHEBI:11561"/>
        <dbReference type="ChEBI" id="CHEBI:11851"/>
        <dbReference type="ChEBI" id="CHEBI:15377"/>
        <dbReference type="ChEBI" id="CHEBI:15636"/>
        <dbReference type="ChEBI" id="CHEBI:57453"/>
        <dbReference type="EC" id="2.1.2.11"/>
    </reaction>
</comment>
<evidence type="ECO:0000256" key="5">
    <source>
        <dbReference type="HAMAP-Rule" id="MF_00156"/>
    </source>
</evidence>
<evidence type="ECO:0000256" key="3">
    <source>
        <dbReference type="ARBA" id="ARBA00022655"/>
    </source>
</evidence>
<protein>
    <recommendedName>
        <fullName evidence="5">3-methyl-2-oxobutanoate hydroxymethyltransferase</fullName>
        <ecNumber evidence="5">2.1.2.11</ecNumber>
    </recommendedName>
    <alternativeName>
        <fullName evidence="5">Ketopantoate hydroxymethyltransferase</fullName>
        <shortName evidence="5">KPHMT</shortName>
    </alternativeName>
</protein>
<dbReference type="HAMAP" id="MF_00156">
    <property type="entry name" value="PanB"/>
    <property type="match status" value="1"/>
</dbReference>
<comment type="caution">
    <text evidence="6">The sequence shown here is derived from an EMBL/GenBank/DDBJ whole genome shotgun (WGS) entry which is preliminary data.</text>
</comment>
<keyword evidence="4 5" id="KW-0808">Transferase</keyword>
<dbReference type="NCBIfam" id="TIGR00222">
    <property type="entry name" value="panB"/>
    <property type="match status" value="1"/>
</dbReference>
<dbReference type="RefSeq" id="WP_382234750.1">
    <property type="nucleotide sequence ID" value="NZ_JBHTCC010000002.1"/>
</dbReference>
<evidence type="ECO:0000313" key="6">
    <source>
        <dbReference type="EMBL" id="MFC7299066.1"/>
    </source>
</evidence>
<keyword evidence="5" id="KW-0963">Cytoplasm</keyword>
<sequence length="276" mass="29335">MASYLQENESAGRSKAITVPALFALREKGEKITMLTAYDASFAALMDMCGVETLLVGDSLGMVCQGHNSTLPVTIDDVAYHTASVARGNKTALLLADMPFGTYATPEQAFANALKLIQAGAQMVKIEGGAWVVDTVRFLVEREIPVCAHLGLTPQSVHRFGGYKVQGKTAEAAKQLKDDALALQAAGASLLILEAIPASLGKEVTDILTMPTIGIGAGPDCSGQVLVMHDFIGVFPGKKARFVKNFMEGQTSIEGAVRAYIREVKEGTFPAPEHCF</sequence>
<dbReference type="PIRSF" id="PIRSF000388">
    <property type="entry name" value="Pantoate_hydroxy_MeTrfase"/>
    <property type="match status" value="1"/>
</dbReference>
<dbReference type="Pfam" id="PF02548">
    <property type="entry name" value="Pantoate_transf"/>
    <property type="match status" value="1"/>
</dbReference>
<dbReference type="Gene3D" id="3.20.20.60">
    <property type="entry name" value="Phosphoenolpyruvate-binding domains"/>
    <property type="match status" value="1"/>
</dbReference>
<dbReference type="EMBL" id="JBHTCC010000002">
    <property type="protein sequence ID" value="MFC7299066.1"/>
    <property type="molecule type" value="Genomic_DNA"/>
</dbReference>
<gene>
    <name evidence="5 6" type="primary">panB</name>
    <name evidence="6" type="ORF">ACFQO0_11535</name>
</gene>
<organism evidence="6 7">
    <name type="scientific">Herminiimonas aquatilis</name>
    <dbReference type="NCBI Taxonomy" id="345342"/>
    <lineage>
        <taxon>Bacteria</taxon>
        <taxon>Pseudomonadati</taxon>
        <taxon>Pseudomonadota</taxon>
        <taxon>Betaproteobacteria</taxon>
        <taxon>Burkholderiales</taxon>
        <taxon>Oxalobacteraceae</taxon>
        <taxon>Herminiimonas</taxon>
    </lineage>
</organism>
<reference evidence="7" key="1">
    <citation type="journal article" date="2019" name="Int. J. Syst. Evol. Microbiol.">
        <title>The Global Catalogue of Microorganisms (GCM) 10K type strain sequencing project: providing services to taxonomists for standard genome sequencing and annotation.</title>
        <authorList>
            <consortium name="The Broad Institute Genomics Platform"/>
            <consortium name="The Broad Institute Genome Sequencing Center for Infectious Disease"/>
            <person name="Wu L."/>
            <person name="Ma J."/>
        </authorList>
    </citation>
    <scope>NUCLEOTIDE SEQUENCE [LARGE SCALE GENOMIC DNA]</scope>
    <source>
        <strain evidence="7">CCUG 36956</strain>
    </source>
</reference>
<dbReference type="CDD" id="cd06557">
    <property type="entry name" value="KPHMT-like"/>
    <property type="match status" value="1"/>
</dbReference>
<feature type="binding site" evidence="5">
    <location>
        <position position="97"/>
    </location>
    <ligand>
        <name>3-methyl-2-oxobutanoate</name>
        <dbReference type="ChEBI" id="CHEBI:11851"/>
    </ligand>
</feature>
<comment type="similarity">
    <text evidence="1 5">Belongs to the PanB family.</text>
</comment>
<comment type="subcellular location">
    <subcellularLocation>
        <location evidence="5">Cytoplasm</location>
    </subcellularLocation>
</comment>
<dbReference type="Proteomes" id="UP001596379">
    <property type="component" value="Unassembled WGS sequence"/>
</dbReference>
<dbReference type="GO" id="GO:0003864">
    <property type="term" value="F:3-methyl-2-oxobutanoate hydroxymethyltransferase activity"/>
    <property type="evidence" value="ECO:0007669"/>
    <property type="project" value="UniProtKB-EC"/>
</dbReference>
<dbReference type="InterPro" id="IPR015813">
    <property type="entry name" value="Pyrv/PenolPyrv_kinase-like_dom"/>
</dbReference>
<keyword evidence="5" id="KW-0460">Magnesium</keyword>
<dbReference type="PANTHER" id="PTHR20881">
    <property type="entry name" value="3-METHYL-2-OXOBUTANOATE HYDROXYMETHYLTRANSFERASE"/>
    <property type="match status" value="1"/>
</dbReference>
<name>A0ABW2J7V4_9BURK</name>
<feature type="binding site" evidence="5">
    <location>
        <position position="58"/>
    </location>
    <ligand>
        <name>Mg(2+)</name>
        <dbReference type="ChEBI" id="CHEBI:18420"/>
    </ligand>
</feature>
<feature type="binding site" evidence="5">
    <location>
        <begin position="58"/>
        <end position="59"/>
    </location>
    <ligand>
        <name>3-methyl-2-oxobutanoate</name>
        <dbReference type="ChEBI" id="CHEBI:11851"/>
    </ligand>
</feature>
<dbReference type="InterPro" id="IPR003700">
    <property type="entry name" value="Pantoate_hydroxy_MeTrfase"/>
</dbReference>
<dbReference type="InterPro" id="IPR040442">
    <property type="entry name" value="Pyrv_kinase-like_dom_sf"/>
</dbReference>
<dbReference type="EC" id="2.1.2.11" evidence="5"/>
<evidence type="ECO:0000256" key="2">
    <source>
        <dbReference type="ARBA" id="ARBA00011424"/>
    </source>
</evidence>
<evidence type="ECO:0000313" key="7">
    <source>
        <dbReference type="Proteomes" id="UP001596379"/>
    </source>
</evidence>
<keyword evidence="7" id="KW-1185">Reference proteome</keyword>
<feature type="binding site" evidence="5">
    <location>
        <position position="127"/>
    </location>
    <ligand>
        <name>Mg(2+)</name>
        <dbReference type="ChEBI" id="CHEBI:18420"/>
    </ligand>
</feature>
<comment type="cofactor">
    <cofactor evidence="5">
        <name>Mg(2+)</name>
        <dbReference type="ChEBI" id="CHEBI:18420"/>
    </cofactor>
    <text evidence="5">Binds 1 Mg(2+) ion per subunit.</text>
</comment>
<keyword evidence="3 5" id="KW-0566">Pantothenate biosynthesis</keyword>
<feature type="binding site" evidence="5">
    <location>
        <position position="97"/>
    </location>
    <ligand>
        <name>Mg(2+)</name>
        <dbReference type="ChEBI" id="CHEBI:18420"/>
    </ligand>
</feature>
<comment type="function">
    <text evidence="5">Catalyzes the reversible reaction in which hydroxymethyl group from 5,10-methylenetetrahydrofolate is transferred onto alpha-ketoisovalerate to form ketopantoate.</text>
</comment>
<keyword evidence="5" id="KW-0479">Metal-binding</keyword>
<evidence type="ECO:0000256" key="4">
    <source>
        <dbReference type="ARBA" id="ARBA00022679"/>
    </source>
</evidence>
<comment type="pathway">
    <text evidence="5">Cofactor biosynthesis; (R)-pantothenate biosynthesis; (R)-pantoate from 3-methyl-2-oxobutanoate: step 1/2.</text>
</comment>
<dbReference type="PANTHER" id="PTHR20881:SF0">
    <property type="entry name" value="3-METHYL-2-OXOBUTANOATE HYDROXYMETHYLTRANSFERASE"/>
    <property type="match status" value="1"/>
</dbReference>
<dbReference type="SUPFAM" id="SSF51621">
    <property type="entry name" value="Phosphoenolpyruvate/pyruvate domain"/>
    <property type="match status" value="1"/>
</dbReference>
<dbReference type="NCBIfam" id="NF001452">
    <property type="entry name" value="PRK00311.1"/>
    <property type="match status" value="1"/>
</dbReference>
<accession>A0ABW2J7V4</accession>
<feature type="binding site" evidence="5">
    <location>
        <position position="125"/>
    </location>
    <ligand>
        <name>3-methyl-2-oxobutanoate</name>
        <dbReference type="ChEBI" id="CHEBI:11851"/>
    </ligand>
</feature>
<feature type="active site" description="Proton acceptor" evidence="5">
    <location>
        <position position="194"/>
    </location>
</feature>
<evidence type="ECO:0000256" key="1">
    <source>
        <dbReference type="ARBA" id="ARBA00008676"/>
    </source>
</evidence>